<evidence type="ECO:0000256" key="6">
    <source>
        <dbReference type="RuleBase" id="RU361157"/>
    </source>
</evidence>
<evidence type="ECO:0000256" key="5">
    <source>
        <dbReference type="ARBA" id="ARBA00023251"/>
    </source>
</evidence>
<dbReference type="PIRSF" id="PIRSF006648">
    <property type="entry name" value="DrrB"/>
    <property type="match status" value="1"/>
</dbReference>
<keyword evidence="2 6" id="KW-0812">Transmembrane</keyword>
<dbReference type="Proteomes" id="UP000660668">
    <property type="component" value="Unassembled WGS sequence"/>
</dbReference>
<evidence type="ECO:0000256" key="3">
    <source>
        <dbReference type="ARBA" id="ARBA00022989"/>
    </source>
</evidence>
<dbReference type="PANTHER" id="PTHR43229">
    <property type="entry name" value="NODULATION PROTEIN J"/>
    <property type="match status" value="1"/>
</dbReference>
<keyword evidence="6" id="KW-0813">Transport</keyword>
<dbReference type="InterPro" id="IPR047817">
    <property type="entry name" value="ABC2_TM_bact-type"/>
</dbReference>
<feature type="domain" description="ABC transmembrane type-2" evidence="7">
    <location>
        <begin position="42"/>
        <end position="271"/>
    </location>
</feature>
<dbReference type="PRINTS" id="PR00164">
    <property type="entry name" value="ABC2TRNSPORT"/>
</dbReference>
<keyword evidence="6" id="KW-1003">Cell membrane</keyword>
<feature type="transmembrane region" description="Helical" evidence="6">
    <location>
        <begin position="196"/>
        <end position="214"/>
    </location>
</feature>
<dbReference type="GO" id="GO:0046677">
    <property type="term" value="P:response to antibiotic"/>
    <property type="evidence" value="ECO:0007669"/>
    <property type="project" value="UniProtKB-KW"/>
</dbReference>
<gene>
    <name evidence="8" type="ORF">ISU10_04375</name>
</gene>
<dbReference type="AlphaFoldDB" id="A0A930VHY1"/>
<feature type="transmembrane region" description="Helical" evidence="6">
    <location>
        <begin position="245"/>
        <end position="264"/>
    </location>
</feature>
<evidence type="ECO:0000259" key="7">
    <source>
        <dbReference type="PROSITE" id="PS51012"/>
    </source>
</evidence>
<dbReference type="GO" id="GO:0140359">
    <property type="term" value="F:ABC-type transporter activity"/>
    <property type="evidence" value="ECO:0007669"/>
    <property type="project" value="InterPro"/>
</dbReference>
<organism evidence="8 9">
    <name type="scientific">Nocardioides agariphilus</name>
    <dbReference type="NCBI Taxonomy" id="433664"/>
    <lineage>
        <taxon>Bacteria</taxon>
        <taxon>Bacillati</taxon>
        <taxon>Actinomycetota</taxon>
        <taxon>Actinomycetes</taxon>
        <taxon>Propionibacteriales</taxon>
        <taxon>Nocardioidaceae</taxon>
        <taxon>Nocardioides</taxon>
    </lineage>
</organism>
<sequence length="274" mass="30180">MATLDSSRATSRSLDLVPPLTSVAAVRLLVLRNFTVYRRQWKLFVTGFFEPFFYLLSIGIGVGSLIDGFTFNGRVIDYASFVAPGMLAASAFNGALIDMTFNVFFKLRFTKLYDQILATPMSTTDIARGEIAWGQLRAGVYAAVFVVVMGAMGMLHSWWAVLALPASLLIGFAFAAVCMGLTTYMKSWQDFDKITLAQLPLSLFSATFFPVTAYPDAIRWVVEVTPLYRGVVLCRELTTGAVSMASVWSVGYLVLMGIAGLLLVRKRLDLLLLK</sequence>
<dbReference type="InterPro" id="IPR051784">
    <property type="entry name" value="Nod_factor_ABC_transporter"/>
</dbReference>
<keyword evidence="3 6" id="KW-1133">Transmembrane helix</keyword>
<dbReference type="EMBL" id="JADKPO010000004">
    <property type="protein sequence ID" value="MBF4766998.1"/>
    <property type="molecule type" value="Genomic_DNA"/>
</dbReference>
<feature type="transmembrane region" description="Helical" evidence="6">
    <location>
        <begin position="78"/>
        <end position="105"/>
    </location>
</feature>
<dbReference type="InterPro" id="IPR013525">
    <property type="entry name" value="ABC2_TM"/>
</dbReference>
<evidence type="ECO:0000313" key="8">
    <source>
        <dbReference type="EMBL" id="MBF4766998.1"/>
    </source>
</evidence>
<evidence type="ECO:0000256" key="2">
    <source>
        <dbReference type="ARBA" id="ARBA00022692"/>
    </source>
</evidence>
<evidence type="ECO:0000313" key="9">
    <source>
        <dbReference type="Proteomes" id="UP000660668"/>
    </source>
</evidence>
<evidence type="ECO:0000256" key="4">
    <source>
        <dbReference type="ARBA" id="ARBA00023136"/>
    </source>
</evidence>
<protein>
    <recommendedName>
        <fullName evidence="6">Transport permease protein</fullName>
    </recommendedName>
</protein>
<dbReference type="Pfam" id="PF01061">
    <property type="entry name" value="ABC2_membrane"/>
    <property type="match status" value="1"/>
</dbReference>
<dbReference type="RefSeq" id="WP_194695153.1">
    <property type="nucleotide sequence ID" value="NZ_JADKPO010000004.1"/>
</dbReference>
<proteinExistence type="inferred from homology"/>
<keyword evidence="4 6" id="KW-0472">Membrane</keyword>
<dbReference type="PANTHER" id="PTHR43229:SF2">
    <property type="entry name" value="NODULATION PROTEIN J"/>
    <property type="match status" value="1"/>
</dbReference>
<feature type="transmembrane region" description="Helical" evidence="6">
    <location>
        <begin position="165"/>
        <end position="184"/>
    </location>
</feature>
<dbReference type="GO" id="GO:0043190">
    <property type="term" value="C:ATP-binding cassette (ABC) transporter complex"/>
    <property type="evidence" value="ECO:0007669"/>
    <property type="project" value="InterPro"/>
</dbReference>
<keyword evidence="9" id="KW-1185">Reference proteome</keyword>
<accession>A0A930VHY1</accession>
<comment type="subcellular location">
    <subcellularLocation>
        <location evidence="6">Cell membrane</location>
        <topology evidence="6">Multi-pass membrane protein</topology>
    </subcellularLocation>
    <subcellularLocation>
        <location evidence="1">Membrane</location>
        <topology evidence="1">Multi-pass membrane protein</topology>
    </subcellularLocation>
</comment>
<keyword evidence="5" id="KW-0046">Antibiotic resistance</keyword>
<feature type="transmembrane region" description="Helical" evidence="6">
    <location>
        <begin position="43"/>
        <end position="66"/>
    </location>
</feature>
<comment type="similarity">
    <text evidence="6">Belongs to the ABC-2 integral membrane protein family.</text>
</comment>
<dbReference type="InterPro" id="IPR000412">
    <property type="entry name" value="ABC_2_transport"/>
</dbReference>
<reference evidence="8" key="1">
    <citation type="submission" date="2020-11" db="EMBL/GenBank/DDBJ databases">
        <title>Nocardioides cynanchi sp. nov., isolated from soil of rhizosphere of Cynanchum wilfordii.</title>
        <authorList>
            <person name="Lee J.-S."/>
            <person name="Suh M.K."/>
            <person name="Kim J.-S."/>
        </authorList>
    </citation>
    <scope>NUCLEOTIDE SEQUENCE</scope>
    <source>
        <strain evidence="8">KCTC 19276</strain>
    </source>
</reference>
<feature type="transmembrane region" description="Helical" evidence="6">
    <location>
        <begin position="138"/>
        <end position="159"/>
    </location>
</feature>
<dbReference type="PROSITE" id="PS51012">
    <property type="entry name" value="ABC_TM2"/>
    <property type="match status" value="1"/>
</dbReference>
<evidence type="ECO:0000256" key="1">
    <source>
        <dbReference type="ARBA" id="ARBA00004141"/>
    </source>
</evidence>
<name>A0A930VHY1_9ACTN</name>
<comment type="caution">
    <text evidence="8">The sequence shown here is derived from an EMBL/GenBank/DDBJ whole genome shotgun (WGS) entry which is preliminary data.</text>
</comment>